<sequence>MIDSDNMAVVKQIGLRPVITILGFLVMSIGFGWCFSLLITKLLMELLCLKMTAICFIKDYCRGFNNSGTSLWTCNRWDTGITG</sequence>
<keyword evidence="2" id="KW-1185">Reference proteome</keyword>
<accession>A0ACB9FCF7</accession>
<evidence type="ECO:0000313" key="1">
    <source>
        <dbReference type="EMBL" id="KAI3768526.1"/>
    </source>
</evidence>
<name>A0ACB9FCF7_CICIN</name>
<protein>
    <submittedName>
        <fullName evidence="1">Uncharacterized protein</fullName>
    </submittedName>
</protein>
<reference evidence="1 2" key="2">
    <citation type="journal article" date="2022" name="Mol. Ecol. Resour.">
        <title>The genomes of chicory, endive, great burdock and yacon provide insights into Asteraceae paleo-polyploidization history and plant inulin production.</title>
        <authorList>
            <person name="Fan W."/>
            <person name="Wang S."/>
            <person name="Wang H."/>
            <person name="Wang A."/>
            <person name="Jiang F."/>
            <person name="Liu H."/>
            <person name="Zhao H."/>
            <person name="Xu D."/>
            <person name="Zhang Y."/>
        </authorList>
    </citation>
    <scope>NUCLEOTIDE SEQUENCE [LARGE SCALE GENOMIC DNA]</scope>
    <source>
        <strain evidence="2">cv. Punajuju</strain>
        <tissue evidence="1">Leaves</tissue>
    </source>
</reference>
<proteinExistence type="predicted"/>
<evidence type="ECO:0000313" key="2">
    <source>
        <dbReference type="Proteomes" id="UP001055811"/>
    </source>
</evidence>
<comment type="caution">
    <text evidence="1">The sequence shown here is derived from an EMBL/GenBank/DDBJ whole genome shotgun (WGS) entry which is preliminary data.</text>
</comment>
<gene>
    <name evidence="1" type="ORF">L2E82_19275</name>
</gene>
<dbReference type="EMBL" id="CM042011">
    <property type="protein sequence ID" value="KAI3768526.1"/>
    <property type="molecule type" value="Genomic_DNA"/>
</dbReference>
<dbReference type="Proteomes" id="UP001055811">
    <property type="component" value="Linkage Group LG03"/>
</dbReference>
<reference evidence="2" key="1">
    <citation type="journal article" date="2022" name="Mol. Ecol. Resour.">
        <title>The genomes of chicory, endive, great burdock and yacon provide insights into Asteraceae palaeo-polyploidization history and plant inulin production.</title>
        <authorList>
            <person name="Fan W."/>
            <person name="Wang S."/>
            <person name="Wang H."/>
            <person name="Wang A."/>
            <person name="Jiang F."/>
            <person name="Liu H."/>
            <person name="Zhao H."/>
            <person name="Xu D."/>
            <person name="Zhang Y."/>
        </authorList>
    </citation>
    <scope>NUCLEOTIDE SEQUENCE [LARGE SCALE GENOMIC DNA]</scope>
    <source>
        <strain evidence="2">cv. Punajuju</strain>
    </source>
</reference>
<organism evidence="1 2">
    <name type="scientific">Cichorium intybus</name>
    <name type="common">Chicory</name>
    <dbReference type="NCBI Taxonomy" id="13427"/>
    <lineage>
        <taxon>Eukaryota</taxon>
        <taxon>Viridiplantae</taxon>
        <taxon>Streptophyta</taxon>
        <taxon>Embryophyta</taxon>
        <taxon>Tracheophyta</taxon>
        <taxon>Spermatophyta</taxon>
        <taxon>Magnoliopsida</taxon>
        <taxon>eudicotyledons</taxon>
        <taxon>Gunneridae</taxon>
        <taxon>Pentapetalae</taxon>
        <taxon>asterids</taxon>
        <taxon>campanulids</taxon>
        <taxon>Asterales</taxon>
        <taxon>Asteraceae</taxon>
        <taxon>Cichorioideae</taxon>
        <taxon>Cichorieae</taxon>
        <taxon>Cichoriinae</taxon>
        <taxon>Cichorium</taxon>
    </lineage>
</organism>